<feature type="compositionally biased region" description="Low complexity" evidence="1">
    <location>
        <begin position="186"/>
        <end position="198"/>
    </location>
</feature>
<feature type="compositionally biased region" description="Low complexity" evidence="1">
    <location>
        <begin position="207"/>
        <end position="223"/>
    </location>
</feature>
<dbReference type="OrthoDB" id="551286at2759"/>
<dbReference type="GeneID" id="5720419"/>
<dbReference type="PaxDb" id="3055-EDP02229"/>
<evidence type="ECO:0000313" key="2">
    <source>
        <dbReference type="EMBL" id="PNW78826.1"/>
    </source>
</evidence>
<name>A0A2K3DE70_CHLRE</name>
<dbReference type="ExpressionAtlas" id="A0A2K3DE70">
    <property type="expression patterns" value="differential"/>
</dbReference>
<evidence type="ECO:0000256" key="1">
    <source>
        <dbReference type="SAM" id="MobiDB-lite"/>
    </source>
</evidence>
<dbReference type="STRING" id="3055.A0A2K3DE70"/>
<dbReference type="EMBL" id="CM008970">
    <property type="protein sequence ID" value="PNW78826.1"/>
    <property type="molecule type" value="Genomic_DNA"/>
</dbReference>
<feature type="region of interest" description="Disordered" evidence="1">
    <location>
        <begin position="278"/>
        <end position="305"/>
    </location>
</feature>
<keyword evidence="3" id="KW-1185">Reference proteome</keyword>
<feature type="region of interest" description="Disordered" evidence="1">
    <location>
        <begin position="161"/>
        <end position="261"/>
    </location>
</feature>
<feature type="region of interest" description="Disordered" evidence="1">
    <location>
        <begin position="350"/>
        <end position="386"/>
    </location>
</feature>
<evidence type="ECO:0008006" key="4">
    <source>
        <dbReference type="Google" id="ProtNLM"/>
    </source>
</evidence>
<accession>A0A2K3DE70</accession>
<dbReference type="Gramene" id="PNW78826">
    <property type="protein sequence ID" value="PNW78826"/>
    <property type="gene ID" value="CHLRE_09g391393v5"/>
</dbReference>
<organism evidence="2 3">
    <name type="scientific">Chlamydomonas reinhardtii</name>
    <name type="common">Chlamydomonas smithii</name>
    <dbReference type="NCBI Taxonomy" id="3055"/>
    <lineage>
        <taxon>Eukaryota</taxon>
        <taxon>Viridiplantae</taxon>
        <taxon>Chlorophyta</taxon>
        <taxon>core chlorophytes</taxon>
        <taxon>Chlorophyceae</taxon>
        <taxon>CS clade</taxon>
        <taxon>Chlamydomonadales</taxon>
        <taxon>Chlamydomonadaceae</taxon>
        <taxon>Chlamydomonas</taxon>
    </lineage>
</organism>
<dbReference type="InterPro" id="IPR011009">
    <property type="entry name" value="Kinase-like_dom_sf"/>
</dbReference>
<proteinExistence type="predicted"/>
<gene>
    <name evidence="2" type="ORF">CHLRE_09g391393v5</name>
</gene>
<dbReference type="Proteomes" id="UP000006906">
    <property type="component" value="Chromosome 9"/>
</dbReference>
<dbReference type="KEGG" id="cre:CHLRE_09g391393v5"/>
<sequence>MILDTSCNWLAASGASGAAAAAALSGAPSGDGGAVIAAGGMPHRNHCMKVADFGLTSHLVNGLPRTIHTGSGWGAIAYLARCGALLWHMCSGVPPHSQLHPAQILVGLAGGELQLEWPADAKPTLRKIGAACLQHDPAARPSFDRVVCALIKAVERTLNKGLRSGRKPSGAVRGTTSGPAAAAVISSASQPRAAQAAAVGGTRDRGAGSAAAPGPSAGPSLQPAGGGSVDVAPCVARTARSRGDCPEDGDGGRGSLQGDAPSSLLRATFKCVPGATPLAAEAPGQATPKDSREQTQQQDTRRGHACVPQEREAQMLLHMGSSSLACDMLTASDRKATNVVMNTGGAAGGDNGGSGGASGWANPSHPSNGGGSSTLHHAAAWGGRKA</sequence>
<reference evidence="2 3" key="1">
    <citation type="journal article" date="2007" name="Science">
        <title>The Chlamydomonas genome reveals the evolution of key animal and plant functions.</title>
        <authorList>
            <person name="Merchant S.S."/>
            <person name="Prochnik S.E."/>
            <person name="Vallon O."/>
            <person name="Harris E.H."/>
            <person name="Karpowicz S.J."/>
            <person name="Witman G.B."/>
            <person name="Terry A."/>
            <person name="Salamov A."/>
            <person name="Fritz-Laylin L.K."/>
            <person name="Marechal-Drouard L."/>
            <person name="Marshall W.F."/>
            <person name="Qu L.H."/>
            <person name="Nelson D.R."/>
            <person name="Sanderfoot A.A."/>
            <person name="Spalding M.H."/>
            <person name="Kapitonov V.V."/>
            <person name="Ren Q."/>
            <person name="Ferris P."/>
            <person name="Lindquist E."/>
            <person name="Shapiro H."/>
            <person name="Lucas S.M."/>
            <person name="Grimwood J."/>
            <person name="Schmutz J."/>
            <person name="Cardol P."/>
            <person name="Cerutti H."/>
            <person name="Chanfreau G."/>
            <person name="Chen C.L."/>
            <person name="Cognat V."/>
            <person name="Croft M.T."/>
            <person name="Dent R."/>
            <person name="Dutcher S."/>
            <person name="Fernandez E."/>
            <person name="Fukuzawa H."/>
            <person name="Gonzalez-Ballester D."/>
            <person name="Gonzalez-Halphen D."/>
            <person name="Hallmann A."/>
            <person name="Hanikenne M."/>
            <person name="Hippler M."/>
            <person name="Inwood W."/>
            <person name="Jabbari K."/>
            <person name="Kalanon M."/>
            <person name="Kuras R."/>
            <person name="Lefebvre P.A."/>
            <person name="Lemaire S.D."/>
            <person name="Lobanov A.V."/>
            <person name="Lohr M."/>
            <person name="Manuell A."/>
            <person name="Meier I."/>
            <person name="Mets L."/>
            <person name="Mittag M."/>
            <person name="Mittelmeier T."/>
            <person name="Moroney J.V."/>
            <person name="Moseley J."/>
            <person name="Napoli C."/>
            <person name="Nedelcu A.M."/>
            <person name="Niyogi K."/>
            <person name="Novoselov S.V."/>
            <person name="Paulsen I.T."/>
            <person name="Pazour G."/>
            <person name="Purton S."/>
            <person name="Ral J.P."/>
            <person name="Riano-Pachon D.M."/>
            <person name="Riekhof W."/>
            <person name="Rymarquis L."/>
            <person name="Schroda M."/>
            <person name="Stern D."/>
            <person name="Umen J."/>
            <person name="Willows R."/>
            <person name="Wilson N."/>
            <person name="Zimmer S.L."/>
            <person name="Allmer J."/>
            <person name="Balk J."/>
            <person name="Bisova K."/>
            <person name="Chen C.J."/>
            <person name="Elias M."/>
            <person name="Gendler K."/>
            <person name="Hauser C."/>
            <person name="Lamb M.R."/>
            <person name="Ledford H."/>
            <person name="Long J.C."/>
            <person name="Minagawa J."/>
            <person name="Page M.D."/>
            <person name="Pan J."/>
            <person name="Pootakham W."/>
            <person name="Roje S."/>
            <person name="Rose A."/>
            <person name="Stahlberg E."/>
            <person name="Terauchi A.M."/>
            <person name="Yang P."/>
            <person name="Ball S."/>
            <person name="Bowler C."/>
            <person name="Dieckmann C.L."/>
            <person name="Gladyshev V.N."/>
            <person name="Green P."/>
            <person name="Jorgensen R."/>
            <person name="Mayfield S."/>
            <person name="Mueller-Roeber B."/>
            <person name="Rajamani S."/>
            <person name="Sayre R.T."/>
            <person name="Brokstein P."/>
            <person name="Dubchak I."/>
            <person name="Goodstein D."/>
            <person name="Hornick L."/>
            <person name="Huang Y.W."/>
            <person name="Jhaveri J."/>
            <person name="Luo Y."/>
            <person name="Martinez D."/>
            <person name="Ngau W.C."/>
            <person name="Otillar B."/>
            <person name="Poliakov A."/>
            <person name="Porter A."/>
            <person name="Szajkowski L."/>
            <person name="Werner G."/>
            <person name="Zhou K."/>
            <person name="Grigoriev I.V."/>
            <person name="Rokhsar D.S."/>
            <person name="Grossman A.R."/>
        </authorList>
    </citation>
    <scope>NUCLEOTIDE SEQUENCE [LARGE SCALE GENOMIC DNA]</scope>
    <source>
        <strain evidence="3">CC-503</strain>
    </source>
</reference>
<dbReference type="Gene3D" id="1.10.510.10">
    <property type="entry name" value="Transferase(Phosphotransferase) domain 1"/>
    <property type="match status" value="1"/>
</dbReference>
<protein>
    <recommendedName>
        <fullName evidence="4">Protein kinase domain-containing protein</fullName>
    </recommendedName>
</protein>
<dbReference type="RefSeq" id="XP_042921162.1">
    <property type="nucleotide sequence ID" value="XM_043065595.1"/>
</dbReference>
<evidence type="ECO:0000313" key="3">
    <source>
        <dbReference type="Proteomes" id="UP000006906"/>
    </source>
</evidence>
<dbReference type="InParanoid" id="A0A2K3DE70"/>
<dbReference type="AlphaFoldDB" id="A0A2K3DE70"/>
<dbReference type="SUPFAM" id="SSF56112">
    <property type="entry name" value="Protein kinase-like (PK-like)"/>
    <property type="match status" value="1"/>
</dbReference>